<protein>
    <submittedName>
        <fullName evidence="1">Uncharacterized protein</fullName>
    </submittedName>
</protein>
<accession>A0A8S9RKZ0</accession>
<sequence>MAEEEELMASVELADVDIKVVVAKEVDEEPEAGKDQQLYPLVVVEEVVVEKLMAEVEFIAE</sequence>
<dbReference type="EMBL" id="QGKX02000095">
    <property type="protein sequence ID" value="KAF3573386.1"/>
    <property type="molecule type" value="Genomic_DNA"/>
</dbReference>
<dbReference type="AlphaFoldDB" id="A0A8S9RKZ0"/>
<dbReference type="Proteomes" id="UP000712600">
    <property type="component" value="Unassembled WGS sequence"/>
</dbReference>
<name>A0A8S9RKZ0_BRACR</name>
<proteinExistence type="predicted"/>
<evidence type="ECO:0000313" key="2">
    <source>
        <dbReference type="Proteomes" id="UP000712600"/>
    </source>
</evidence>
<comment type="caution">
    <text evidence="1">The sequence shown here is derived from an EMBL/GenBank/DDBJ whole genome shotgun (WGS) entry which is preliminary data.</text>
</comment>
<gene>
    <name evidence="1" type="ORF">F2Q69_00062934</name>
</gene>
<reference evidence="1" key="1">
    <citation type="submission" date="2019-12" db="EMBL/GenBank/DDBJ databases">
        <title>Genome sequencing and annotation of Brassica cretica.</title>
        <authorList>
            <person name="Studholme D.J."/>
            <person name="Sarris P."/>
        </authorList>
    </citation>
    <scope>NUCLEOTIDE SEQUENCE</scope>
    <source>
        <strain evidence="1">PFS-109/04</strain>
        <tissue evidence="1">Leaf</tissue>
    </source>
</reference>
<evidence type="ECO:0000313" key="1">
    <source>
        <dbReference type="EMBL" id="KAF3573386.1"/>
    </source>
</evidence>
<organism evidence="1 2">
    <name type="scientific">Brassica cretica</name>
    <name type="common">Mustard</name>
    <dbReference type="NCBI Taxonomy" id="69181"/>
    <lineage>
        <taxon>Eukaryota</taxon>
        <taxon>Viridiplantae</taxon>
        <taxon>Streptophyta</taxon>
        <taxon>Embryophyta</taxon>
        <taxon>Tracheophyta</taxon>
        <taxon>Spermatophyta</taxon>
        <taxon>Magnoliopsida</taxon>
        <taxon>eudicotyledons</taxon>
        <taxon>Gunneridae</taxon>
        <taxon>Pentapetalae</taxon>
        <taxon>rosids</taxon>
        <taxon>malvids</taxon>
        <taxon>Brassicales</taxon>
        <taxon>Brassicaceae</taxon>
        <taxon>Brassiceae</taxon>
        <taxon>Brassica</taxon>
    </lineage>
</organism>